<accession>A0A0D0V2W9</accession>
<dbReference type="AlphaFoldDB" id="A0A0D0V2W9"/>
<sequence>MAKTGRGRKRRGSCFTEAVTYSPEDWPDYDPIMAPNGYYHDAETNSAIWMPNWDHLKCHFQELPGGHCENEGEAEGGKGRQPAPQDDPCQGKTPERELIRTAFDQGILKSLLVDHMEGSVHGLSTSRNPLNSQNDEDLTLIPISMIELRVLCDLYEQERIEELVGISESL</sequence>
<protein>
    <submittedName>
        <fullName evidence="2">Unplaced genomic scaffold supercont1.4, whole genome shotgun sequence</fullName>
    </submittedName>
</protein>
<feature type="region of interest" description="Disordered" evidence="1">
    <location>
        <begin position="69"/>
        <end position="94"/>
    </location>
</feature>
<organism evidence="2 3">
    <name type="scientific">Cryptococcus deuterogattii Ram5</name>
    <dbReference type="NCBI Taxonomy" id="1296110"/>
    <lineage>
        <taxon>Eukaryota</taxon>
        <taxon>Fungi</taxon>
        <taxon>Dikarya</taxon>
        <taxon>Basidiomycota</taxon>
        <taxon>Agaricomycotina</taxon>
        <taxon>Tremellomycetes</taxon>
        <taxon>Tremellales</taxon>
        <taxon>Cryptococcaceae</taxon>
        <taxon>Cryptococcus</taxon>
        <taxon>Cryptococcus gattii species complex</taxon>
    </lineage>
</organism>
<dbReference type="OrthoDB" id="2577477at2759"/>
<proteinExistence type="predicted"/>
<name>A0A0D0V2W9_9TREE</name>
<reference evidence="2 3" key="1">
    <citation type="submission" date="2015-01" db="EMBL/GenBank/DDBJ databases">
        <title>The Genome Sequence of Cryptococcus gattii Ram5.</title>
        <authorList>
            <consortium name="The Broad Institute Genomics Platform"/>
            <person name="Cuomo C."/>
            <person name="Litvintseva A."/>
            <person name="Chen Y."/>
            <person name="Heitman J."/>
            <person name="Sun S."/>
            <person name="Springer D."/>
            <person name="Dromer F."/>
            <person name="Young S."/>
            <person name="Zeng Q."/>
            <person name="Gargeya S."/>
            <person name="Abouelleil A."/>
            <person name="Alvarado L."/>
            <person name="Chapman S.B."/>
            <person name="Gainer-Dewar J."/>
            <person name="Goldberg J."/>
            <person name="Griggs A."/>
            <person name="Gujja S."/>
            <person name="Hansen M."/>
            <person name="Howarth C."/>
            <person name="Imamovic A."/>
            <person name="Larimer J."/>
            <person name="Murphy C."/>
            <person name="Naylor J."/>
            <person name="Pearson M."/>
            <person name="Priest M."/>
            <person name="Roberts A."/>
            <person name="Saif S."/>
            <person name="Shea T."/>
            <person name="Sykes S."/>
            <person name="Wortman J."/>
            <person name="Nusbaum C."/>
            <person name="Birren B."/>
        </authorList>
    </citation>
    <scope>NUCLEOTIDE SEQUENCE [LARGE SCALE GENOMIC DNA]</scope>
    <source>
        <strain evidence="2 3">Ram5</strain>
    </source>
</reference>
<evidence type="ECO:0000313" key="3">
    <source>
        <dbReference type="Proteomes" id="UP000053392"/>
    </source>
</evidence>
<dbReference type="Proteomes" id="UP000053392">
    <property type="component" value="Unassembled WGS sequence"/>
</dbReference>
<gene>
    <name evidence="2" type="ORF">I313_01916</name>
</gene>
<evidence type="ECO:0000256" key="1">
    <source>
        <dbReference type="SAM" id="MobiDB-lite"/>
    </source>
</evidence>
<dbReference type="HOGENOM" id="CLU_1570574_0_0_1"/>
<evidence type="ECO:0000313" key="2">
    <source>
        <dbReference type="EMBL" id="KIR41756.1"/>
    </source>
</evidence>
<dbReference type="EMBL" id="KN847899">
    <property type="protein sequence ID" value="KIR41756.1"/>
    <property type="molecule type" value="Genomic_DNA"/>
</dbReference>
<keyword evidence="3" id="KW-1185">Reference proteome</keyword>